<dbReference type="GO" id="GO:0006865">
    <property type="term" value="P:amino acid transport"/>
    <property type="evidence" value="ECO:0007669"/>
    <property type="project" value="UniProtKB-KW"/>
</dbReference>
<keyword evidence="7" id="KW-1185">Reference proteome</keyword>
<reference evidence="7" key="1">
    <citation type="submission" date="2016-10" db="EMBL/GenBank/DDBJ databases">
        <authorList>
            <person name="Varghese N."/>
            <person name="Submissions S."/>
        </authorList>
    </citation>
    <scope>NUCLEOTIDE SEQUENCE [LARGE SCALE GENOMIC DNA]</scope>
    <source>
        <strain evidence="7">DSM 13234</strain>
    </source>
</reference>
<dbReference type="InterPro" id="IPR000709">
    <property type="entry name" value="Leu_Ile_Val-bd"/>
</dbReference>
<evidence type="ECO:0000259" key="5">
    <source>
        <dbReference type="Pfam" id="PF13458"/>
    </source>
</evidence>
<organism evidence="6 7">
    <name type="scientific">Magnetospirillum fulvum</name>
    <name type="common">Rhodospirillum fulvum</name>
    <dbReference type="NCBI Taxonomy" id="1082"/>
    <lineage>
        <taxon>Bacteria</taxon>
        <taxon>Pseudomonadati</taxon>
        <taxon>Pseudomonadota</taxon>
        <taxon>Alphaproteobacteria</taxon>
        <taxon>Rhodospirillales</taxon>
        <taxon>Rhodospirillaceae</taxon>
        <taxon>Magnetospirillum</taxon>
    </lineage>
</organism>
<sequence length="373" mass="40446">MRWSDAGRLRFGVLLLVCGLAACDEPEPIRIGFLGEMSGRNADLGVSSLNGAMIAIEEQNLAGGLNGRPIHIVVRDDTMNPALAVKYLDDFAAASIEVVIGPVISNMVVAIAPAAAARNLLLISPGAKTRRLTGLDDNVIRMVSDTSLNAVSMATFLAERRDIHRVVIIRDGSNDEFTKDWSDDFTARFGQLKRSVDREIVYESGGRAHFHDLAKQAVMAKSDAIVLIAGNLDAAILCQHIRNFDPDVVIATSEWAGSDKFIEAGGRATEGVLLSQNINSESDDPAYLTFVQKYRSKYKSDPGLIGIRAYEAAQTIFTALKLRQDDESIKEAILRIGTFPGMQNPVQIDRFGDSARPPFISEVSGGKLTVVGR</sequence>
<dbReference type="AlphaFoldDB" id="A0A1H6ITC7"/>
<dbReference type="SUPFAM" id="SSF53822">
    <property type="entry name" value="Periplasmic binding protein-like I"/>
    <property type="match status" value="1"/>
</dbReference>
<evidence type="ECO:0000256" key="3">
    <source>
        <dbReference type="ARBA" id="ARBA00022729"/>
    </source>
</evidence>
<dbReference type="Gene3D" id="3.40.50.2300">
    <property type="match status" value="2"/>
</dbReference>
<gene>
    <name evidence="6" type="ORF">SAMN04244559_02706</name>
</gene>
<dbReference type="InterPro" id="IPR028081">
    <property type="entry name" value="Leu-bd"/>
</dbReference>
<protein>
    <submittedName>
        <fullName evidence="6">Amino acid/amide ABC transporter substrate-binding protein, HAAT family</fullName>
    </submittedName>
</protein>
<name>A0A1H6ITC7_MAGFU</name>
<feature type="domain" description="Leucine-binding protein" evidence="5">
    <location>
        <begin position="28"/>
        <end position="349"/>
    </location>
</feature>
<keyword evidence="3" id="KW-0732">Signal</keyword>
<proteinExistence type="inferred from homology"/>
<comment type="similarity">
    <text evidence="1">Belongs to the leucine-binding protein family.</text>
</comment>
<keyword evidence="2" id="KW-0813">Transport</keyword>
<evidence type="ECO:0000256" key="2">
    <source>
        <dbReference type="ARBA" id="ARBA00022448"/>
    </source>
</evidence>
<dbReference type="Pfam" id="PF13458">
    <property type="entry name" value="Peripla_BP_6"/>
    <property type="match status" value="1"/>
</dbReference>
<dbReference type="PANTHER" id="PTHR30483:SF6">
    <property type="entry name" value="PERIPLASMIC BINDING PROTEIN OF ABC TRANSPORTER FOR NATURAL AMINO ACIDS"/>
    <property type="match status" value="1"/>
</dbReference>
<accession>A0A1H6ITC7</accession>
<dbReference type="InterPro" id="IPR051010">
    <property type="entry name" value="BCAA_transport"/>
</dbReference>
<evidence type="ECO:0000256" key="1">
    <source>
        <dbReference type="ARBA" id="ARBA00010062"/>
    </source>
</evidence>
<dbReference type="EMBL" id="FNWO01000012">
    <property type="protein sequence ID" value="SEH51276.1"/>
    <property type="molecule type" value="Genomic_DNA"/>
</dbReference>
<evidence type="ECO:0000313" key="6">
    <source>
        <dbReference type="EMBL" id="SEH51276.1"/>
    </source>
</evidence>
<dbReference type="PROSITE" id="PS51257">
    <property type="entry name" value="PROKAR_LIPOPROTEIN"/>
    <property type="match status" value="1"/>
</dbReference>
<dbReference type="PRINTS" id="PR00337">
    <property type="entry name" value="LEUILEVALBP"/>
</dbReference>
<dbReference type="PANTHER" id="PTHR30483">
    <property type="entry name" value="LEUCINE-SPECIFIC-BINDING PROTEIN"/>
    <property type="match status" value="1"/>
</dbReference>
<evidence type="ECO:0000313" key="7">
    <source>
        <dbReference type="Proteomes" id="UP000182983"/>
    </source>
</evidence>
<keyword evidence="4" id="KW-0029">Amino-acid transport</keyword>
<dbReference type="InterPro" id="IPR028082">
    <property type="entry name" value="Peripla_BP_I"/>
</dbReference>
<evidence type="ECO:0000256" key="4">
    <source>
        <dbReference type="ARBA" id="ARBA00022970"/>
    </source>
</evidence>
<dbReference type="Proteomes" id="UP000182983">
    <property type="component" value="Unassembled WGS sequence"/>
</dbReference>